<accession>A0A6A3NS06</accession>
<evidence type="ECO:0000313" key="1">
    <source>
        <dbReference type="EMBL" id="KAE9045363.1"/>
    </source>
</evidence>
<reference evidence="1 2" key="1">
    <citation type="submission" date="2018-09" db="EMBL/GenBank/DDBJ databases">
        <title>Genomic investigation of the strawberry pathogen Phytophthora fragariae indicates pathogenicity is determined by transcriptional variation in three key races.</title>
        <authorList>
            <person name="Adams T.M."/>
            <person name="Armitage A.D."/>
            <person name="Sobczyk M.K."/>
            <person name="Bates H.J."/>
            <person name="Dunwell J.M."/>
            <person name="Nellist C.F."/>
            <person name="Harrison R.J."/>
        </authorList>
    </citation>
    <scope>NUCLEOTIDE SEQUENCE [LARGE SCALE GENOMIC DNA]</scope>
    <source>
        <strain evidence="1 2">SCRP249</strain>
    </source>
</reference>
<proteinExistence type="predicted"/>
<dbReference type="Proteomes" id="UP000429607">
    <property type="component" value="Unassembled WGS sequence"/>
</dbReference>
<dbReference type="AlphaFoldDB" id="A0A6A3NS06"/>
<organism evidence="1 2">
    <name type="scientific">Phytophthora rubi</name>
    <dbReference type="NCBI Taxonomy" id="129364"/>
    <lineage>
        <taxon>Eukaryota</taxon>
        <taxon>Sar</taxon>
        <taxon>Stramenopiles</taxon>
        <taxon>Oomycota</taxon>
        <taxon>Peronosporomycetes</taxon>
        <taxon>Peronosporales</taxon>
        <taxon>Peronosporaceae</taxon>
        <taxon>Phytophthora</taxon>
    </lineage>
</organism>
<name>A0A6A3NS06_9STRA</name>
<evidence type="ECO:0000313" key="2">
    <source>
        <dbReference type="Proteomes" id="UP000429607"/>
    </source>
</evidence>
<dbReference type="EMBL" id="QXFV01000215">
    <property type="protein sequence ID" value="KAE9045363.1"/>
    <property type="molecule type" value="Genomic_DNA"/>
</dbReference>
<comment type="caution">
    <text evidence="1">The sequence shown here is derived from an EMBL/GenBank/DDBJ whole genome shotgun (WGS) entry which is preliminary data.</text>
</comment>
<sequence length="696" mass="77770">MSGKKMTVKIRPLANTKGISATVAPTKYQKALYVCESHAGRPGQHTCPQARQQLQPALGHTLSAICTIQDSCNKAVTMPETWDFSWMAAATQSLETYEAALETAEFPSLLLAALDELLQAPEANAVPLQELADVLLQMAEFPIDLELPRETVTTLHSARDWAIQTLLDVPTACTSTEQFTEEVLQAPTLSASLQQMQTKLFVSAPCRQAEVQMELHQSLLAAVKDEDESDAVSNMLELCATSLEDDAHFLQFAETALSAKAESLVLGAAFLQRLFDRRSIQLPPDERLNEGNVLRGHRLFDALTLGSKVRVWANHLPSWRSQLQTWMLEAHRAPFKPISAVLPDGWWLEDGSDADSPGSVALTTACRRYSHLYVTLIEWCRSHVDLLSSCRATELVSVLSDSTRPQNAARLFNRKLLSHVPLSDSSPNGRGWSSDQRKRVFSVLGSNLEQLQAARTASDNVWQYEWIGVLEHPQLLHEALEVSFCIDTSGPKNDETEGVARGAAQFFGWFYSFSSIESASEIAALISQMSSELRVSDIRSGAQWLRRSRADFGVLPIARLRLVWFWLLKSVDITLQTSGAVDDPVTAAATTDVLESVEYIFRRFTPPRAKRPFQVELVTQLVAELEWRARNADVKTKHEFLDRIVPLCAWLTKIVRLMQLEEQTAQQKDGRSRYGNRRSSANDVEHLAERLEQFSV</sequence>
<protein>
    <submittedName>
        <fullName evidence="1">Uncharacterized protein</fullName>
    </submittedName>
</protein>
<gene>
    <name evidence="1" type="ORF">PR001_g5002</name>
</gene>